<dbReference type="Proteomes" id="UP000005546">
    <property type="component" value="Unassembled WGS sequence"/>
</dbReference>
<comment type="caution">
    <text evidence="1">The sequence shown here is derived from an EMBL/GenBank/DDBJ whole genome shotgun (WGS) entry which is preliminary data.</text>
</comment>
<name>F3QPJ4_9BACT</name>
<dbReference type="HOGENOM" id="CLU_1873437_0_0_10"/>
<dbReference type="EMBL" id="AFBR01000001">
    <property type="protein sequence ID" value="EGG58188.1"/>
    <property type="molecule type" value="Genomic_DNA"/>
</dbReference>
<organism evidence="1 2">
    <name type="scientific">Paraprevotella xylaniphila YIT 11841</name>
    <dbReference type="NCBI Taxonomy" id="762982"/>
    <lineage>
        <taxon>Bacteria</taxon>
        <taxon>Pseudomonadati</taxon>
        <taxon>Bacteroidota</taxon>
        <taxon>Bacteroidia</taxon>
        <taxon>Bacteroidales</taxon>
        <taxon>Prevotellaceae</taxon>
        <taxon>Paraprevotella</taxon>
    </lineage>
</organism>
<dbReference type="AlphaFoldDB" id="F3QPJ4"/>
<evidence type="ECO:0000313" key="1">
    <source>
        <dbReference type="EMBL" id="EGG58188.1"/>
    </source>
</evidence>
<reference evidence="1 2" key="1">
    <citation type="submission" date="2011-02" db="EMBL/GenBank/DDBJ databases">
        <authorList>
            <person name="Weinstock G."/>
            <person name="Sodergren E."/>
            <person name="Clifton S."/>
            <person name="Fulton L."/>
            <person name="Fulton B."/>
            <person name="Courtney L."/>
            <person name="Fronick C."/>
            <person name="Harrison M."/>
            <person name="Strong C."/>
            <person name="Farmer C."/>
            <person name="Delahaunty K."/>
            <person name="Markovic C."/>
            <person name="Hall O."/>
            <person name="Minx P."/>
            <person name="Tomlinson C."/>
            <person name="Mitreva M."/>
            <person name="Hou S."/>
            <person name="Chen J."/>
            <person name="Wollam A."/>
            <person name="Pepin K.H."/>
            <person name="Johnson M."/>
            <person name="Bhonagiri V."/>
            <person name="Zhang X."/>
            <person name="Suruliraj S."/>
            <person name="Warren W."/>
            <person name="Chinwalla A."/>
            <person name="Mardis E.R."/>
            <person name="Wilson R.K."/>
        </authorList>
    </citation>
    <scope>NUCLEOTIDE SEQUENCE [LARGE SCALE GENOMIC DNA]</scope>
    <source>
        <strain evidence="1 2">YIT 11841</strain>
    </source>
</reference>
<protein>
    <submittedName>
        <fullName evidence="1">Uncharacterized protein</fullName>
    </submittedName>
</protein>
<keyword evidence="2" id="KW-1185">Reference proteome</keyword>
<sequence length="136" mass="15140">MSWERCLHVVGKFYADGGTAVGECPIFKLFGAERDADPECLLARRNAPDAYGFRIALRRAWTFIRHYGSGNAGQVGILYFPRCARIAYLRRQRGKGANERTARGWDCHIDTWNIDRCHSGLGMSSAGVLTAFVGLV</sequence>
<proteinExistence type="predicted"/>
<gene>
    <name evidence="1" type="ORF">HMPREF9442_00081</name>
</gene>
<dbReference type="STRING" id="762982.HMPREF9442_00081"/>
<accession>F3QPJ4</accession>
<evidence type="ECO:0000313" key="2">
    <source>
        <dbReference type="Proteomes" id="UP000005546"/>
    </source>
</evidence>